<evidence type="ECO:0000313" key="2">
    <source>
        <dbReference type="Proteomes" id="UP000432350"/>
    </source>
</evidence>
<dbReference type="Proteomes" id="UP000432350">
    <property type="component" value="Unassembled WGS sequence"/>
</dbReference>
<dbReference type="AlphaFoldDB" id="A0A654BXS1"/>
<protein>
    <submittedName>
        <fullName evidence="1">Uncharacterized protein</fullName>
    </submittedName>
</protein>
<evidence type="ECO:0000313" key="1">
    <source>
        <dbReference type="EMBL" id="VXC83946.1"/>
    </source>
</evidence>
<dbReference type="EMBL" id="CABWMV010000024">
    <property type="protein sequence ID" value="VXC83946.1"/>
    <property type="molecule type" value="Genomic_DNA"/>
</dbReference>
<gene>
    <name evidence="1" type="ORF">SPHINGO8BC_50368</name>
</gene>
<name>A0A654BXS1_SPHMU</name>
<organism evidence="1 2">
    <name type="scientific">Sphingobacterium multivorum</name>
    <dbReference type="NCBI Taxonomy" id="28454"/>
    <lineage>
        <taxon>Bacteria</taxon>
        <taxon>Pseudomonadati</taxon>
        <taxon>Bacteroidota</taxon>
        <taxon>Sphingobacteriia</taxon>
        <taxon>Sphingobacteriales</taxon>
        <taxon>Sphingobacteriaceae</taxon>
        <taxon>Sphingobacterium</taxon>
    </lineage>
</organism>
<proteinExistence type="predicted"/>
<reference evidence="1 2" key="1">
    <citation type="submission" date="2019-10" db="EMBL/GenBank/DDBJ databases">
        <authorList>
            <person name="Karimi E."/>
        </authorList>
    </citation>
    <scope>NUCLEOTIDE SEQUENCE [LARGE SCALE GENOMIC DNA]</scope>
    <source>
        <strain evidence="1">Sphingobacterium sp. 8BC</strain>
    </source>
</reference>
<sequence length="42" mass="5004">MAAEYRLKNNEDKNLSNRLCRLSKRLLSSFIFYLEKSVILLL</sequence>
<accession>A0A654BXS1</accession>